<dbReference type="EMBL" id="JAZEWV010000002">
    <property type="protein sequence ID" value="MEE4540954.1"/>
    <property type="molecule type" value="Genomic_DNA"/>
</dbReference>
<reference evidence="1 2" key="1">
    <citation type="submission" date="2023-12" db="EMBL/GenBank/DDBJ databases">
        <title>Streptomyces sp. V4-01.</title>
        <authorList>
            <person name="Somphong A."/>
            <person name="Phongsopitanun W."/>
        </authorList>
    </citation>
    <scope>NUCLEOTIDE SEQUENCE [LARGE SCALE GENOMIC DNA]</scope>
    <source>
        <strain evidence="1 2">V4-01</strain>
    </source>
</reference>
<protein>
    <submittedName>
        <fullName evidence="1">Uncharacterized protein</fullName>
    </submittedName>
</protein>
<name>A0ABU7P582_9ACTN</name>
<proteinExistence type="predicted"/>
<gene>
    <name evidence="1" type="ORF">V2S66_03100</name>
</gene>
<sequence length="79" mass="8211">MTREFTALLGASFGLGGPALVLVCRVWPWSRSGRTAPAAGLVPTAFRYCPAELRTRAVVPHPDGTATCSCGTHIPAGDS</sequence>
<keyword evidence="2" id="KW-1185">Reference proteome</keyword>
<evidence type="ECO:0000313" key="2">
    <source>
        <dbReference type="Proteomes" id="UP001344658"/>
    </source>
</evidence>
<dbReference type="Proteomes" id="UP001344658">
    <property type="component" value="Unassembled WGS sequence"/>
</dbReference>
<dbReference type="RefSeq" id="WP_330792847.1">
    <property type="nucleotide sequence ID" value="NZ_JAZEWV010000002.1"/>
</dbReference>
<comment type="caution">
    <text evidence="1">The sequence shown here is derived from an EMBL/GenBank/DDBJ whole genome shotgun (WGS) entry which is preliminary data.</text>
</comment>
<accession>A0ABU7P582</accession>
<organism evidence="1 2">
    <name type="scientific">Actinacidiphila polyblastidii</name>
    <dbReference type="NCBI Taxonomy" id="3110430"/>
    <lineage>
        <taxon>Bacteria</taxon>
        <taxon>Bacillati</taxon>
        <taxon>Actinomycetota</taxon>
        <taxon>Actinomycetes</taxon>
        <taxon>Kitasatosporales</taxon>
        <taxon>Streptomycetaceae</taxon>
        <taxon>Actinacidiphila</taxon>
    </lineage>
</organism>
<evidence type="ECO:0000313" key="1">
    <source>
        <dbReference type="EMBL" id="MEE4540954.1"/>
    </source>
</evidence>